<dbReference type="Gene3D" id="3.40.50.300">
    <property type="entry name" value="P-loop containing nucleotide triphosphate hydrolases"/>
    <property type="match status" value="1"/>
</dbReference>
<dbReference type="InterPro" id="IPR025202">
    <property type="entry name" value="PLD-like_dom"/>
</dbReference>
<dbReference type="AlphaFoldDB" id="A0A3D8JAW0"/>
<name>A0A3D8JAW0_9HELI</name>
<dbReference type="SMART" id="SM00490">
    <property type="entry name" value="HELICc"/>
    <property type="match status" value="1"/>
</dbReference>
<dbReference type="PROSITE" id="PS51194">
    <property type="entry name" value="HELICASE_CTER"/>
    <property type="match status" value="1"/>
</dbReference>
<dbReference type="Gene3D" id="3.30.870.10">
    <property type="entry name" value="Endonuclease Chain A"/>
    <property type="match status" value="1"/>
</dbReference>
<evidence type="ECO:0000256" key="2">
    <source>
        <dbReference type="SAM" id="Coils"/>
    </source>
</evidence>
<dbReference type="SMART" id="SM00487">
    <property type="entry name" value="DEXDc"/>
    <property type="match status" value="1"/>
</dbReference>
<dbReference type="EMBL" id="NXLX01000001">
    <property type="protein sequence ID" value="RDU74578.1"/>
    <property type="molecule type" value="Genomic_DNA"/>
</dbReference>
<dbReference type="Pfam" id="PF13091">
    <property type="entry name" value="PLDc_2"/>
    <property type="match status" value="1"/>
</dbReference>
<dbReference type="CDD" id="cd09178">
    <property type="entry name" value="PLDc_N_Snf2_like"/>
    <property type="match status" value="1"/>
</dbReference>
<evidence type="ECO:0000259" key="4">
    <source>
        <dbReference type="PROSITE" id="PS51194"/>
    </source>
</evidence>
<dbReference type="InterPro" id="IPR014001">
    <property type="entry name" value="Helicase_ATP-bd"/>
</dbReference>
<dbReference type="OrthoDB" id="18878at2"/>
<dbReference type="InterPro" id="IPR000330">
    <property type="entry name" value="SNF2_N"/>
</dbReference>
<accession>A0A3D8JAW0</accession>
<dbReference type="Pfam" id="PF00271">
    <property type="entry name" value="Helicase_C"/>
    <property type="match status" value="1"/>
</dbReference>
<dbReference type="InterPro" id="IPR049730">
    <property type="entry name" value="SNF2/RAD54-like_C"/>
</dbReference>
<evidence type="ECO:0000259" key="3">
    <source>
        <dbReference type="PROSITE" id="PS51192"/>
    </source>
</evidence>
<keyword evidence="6" id="KW-1185">Reference proteome</keyword>
<gene>
    <name evidence="5" type="ORF">CQA57_00580</name>
</gene>
<dbReference type="GO" id="GO:0005524">
    <property type="term" value="F:ATP binding"/>
    <property type="evidence" value="ECO:0007669"/>
    <property type="project" value="InterPro"/>
</dbReference>
<dbReference type="Proteomes" id="UP000256695">
    <property type="component" value="Unassembled WGS sequence"/>
</dbReference>
<feature type="domain" description="Helicase C-terminal" evidence="4">
    <location>
        <begin position="707"/>
        <end position="881"/>
    </location>
</feature>
<dbReference type="PANTHER" id="PTHR45766:SF6">
    <property type="entry name" value="SWI_SNF-RELATED MATRIX-ASSOCIATED ACTIN-DEPENDENT REGULATOR OF CHROMATIN SUBFAMILY A-LIKE PROTEIN 1"/>
    <property type="match status" value="1"/>
</dbReference>
<keyword evidence="2" id="KW-0175">Coiled coil</keyword>
<evidence type="ECO:0000256" key="1">
    <source>
        <dbReference type="ARBA" id="ARBA00022801"/>
    </source>
</evidence>
<dbReference type="Gene3D" id="3.40.50.10810">
    <property type="entry name" value="Tandem AAA-ATPase domain"/>
    <property type="match status" value="2"/>
</dbReference>
<dbReference type="PANTHER" id="PTHR45766">
    <property type="entry name" value="DNA ANNEALING HELICASE AND ENDONUCLEASE ZRANB3 FAMILY MEMBER"/>
    <property type="match status" value="1"/>
</dbReference>
<dbReference type="GO" id="GO:0016787">
    <property type="term" value="F:hydrolase activity"/>
    <property type="evidence" value="ECO:0007669"/>
    <property type="project" value="UniProtKB-KW"/>
</dbReference>
<dbReference type="RefSeq" id="WP_115578287.1">
    <property type="nucleotide sequence ID" value="NZ_NXLX01000001.1"/>
</dbReference>
<dbReference type="InterPro" id="IPR001650">
    <property type="entry name" value="Helicase_C-like"/>
</dbReference>
<feature type="coiled-coil region" evidence="2">
    <location>
        <begin position="440"/>
        <end position="488"/>
    </location>
</feature>
<dbReference type="CDD" id="cd18793">
    <property type="entry name" value="SF2_C_SNF"/>
    <property type="match status" value="1"/>
</dbReference>
<dbReference type="InterPro" id="IPR027417">
    <property type="entry name" value="P-loop_NTPase"/>
</dbReference>
<proteinExistence type="predicted"/>
<dbReference type="Pfam" id="PF00176">
    <property type="entry name" value="SNF2-rel_dom"/>
    <property type="match status" value="1"/>
</dbReference>
<feature type="domain" description="Helicase ATP-binding" evidence="3">
    <location>
        <begin position="287"/>
        <end position="426"/>
    </location>
</feature>
<reference evidence="5 6" key="1">
    <citation type="submission" date="2018-04" db="EMBL/GenBank/DDBJ databases">
        <title>Novel Campyloabacter and Helicobacter Species and Strains.</title>
        <authorList>
            <person name="Mannion A.J."/>
            <person name="Shen Z."/>
            <person name="Fox J.G."/>
        </authorList>
    </citation>
    <scope>NUCLEOTIDE SEQUENCE [LARGE SCALE GENOMIC DNA]</scope>
    <source>
        <strain evidence="5 6">MIT 04-9362</strain>
    </source>
</reference>
<evidence type="ECO:0008006" key="7">
    <source>
        <dbReference type="Google" id="ProtNLM"/>
    </source>
</evidence>
<dbReference type="InterPro" id="IPR038718">
    <property type="entry name" value="SNF2-like_sf"/>
</dbReference>
<evidence type="ECO:0000313" key="5">
    <source>
        <dbReference type="EMBL" id="RDU74578.1"/>
    </source>
</evidence>
<keyword evidence="1" id="KW-0378">Hydrolase</keyword>
<comment type="caution">
    <text evidence="5">The sequence shown here is derived from an EMBL/GenBank/DDBJ whole genome shotgun (WGS) entry which is preliminary data.</text>
</comment>
<dbReference type="SUPFAM" id="SSF52540">
    <property type="entry name" value="P-loop containing nucleoside triphosphate hydrolases"/>
    <property type="match status" value="1"/>
</dbReference>
<sequence length="1121" mass="132130">MDRQFPLPRAMLDKSKFYNNTEPKTLKNKFETILRNQAIVNLDFLVGYFRISGFLHLYTLLEKRFFSFKRIRILVGLNVDSLIAELNQENIDIQSVDKSRFLKVFEDFQIQNIQEDTYVTQQQVEDSVDTLIQAIGEGKIQMRIVRDKNVHAKFYIFSQEPVLDSTNNDQSCIYTGSLIVGSSNLSENGLIKQYEFNAELNQSEDIETALYEFNQLWEQSVEITKKDIENIKKNSCLELLTPKDIYYKFLIEYFGKDRIQIDRSVESLFPSGYKAFEYQVDAVTDGINKLEKYNGFFLSDVVGLGKTLIATIIAQKIKLQGYVLIICPPSLKRGWEEHFKAVRVAKHFEIFTPDTLEKIINPEDFELIIVDESHRFKSSSTKRYKSLKNICHNNKRFTKKIMLLSATPQNNSPEDIENQINLFQFPSNISFGTQNLKDFFREIKKEYKDIKERLKELSKDYKKNLAFIQEQKQRLKALSEKMREGVLKYIMIRRTRKDIEKSFNQDSKNKIIFPKLNNPQTLQYVLSKEVEILTKATLDLITQEENSTKKYGYYRYLIYPNLTPQGKEMYLSQTDSKKDGNFYEQTADRLKGLMKSLMFKRFESSMQAFKETLGNQIKTLEIFIDKIQKDKQVPIPKDNFSNLEAYYEALDCDDEEGYNKFLEQYEHKLIFLEIEHFAKDYLSNLKSDLEILKDLKQKWEAITEDSKLKCLIEKIEQEFVIPLDFDSKKILIFTEATTTAKYLKEKLDLIFKGKVLQVDSSNRDDYQEKIRENFDANYEDQKDEYQILISTDTLAEGVNMHRSNILINYDAPWNATRLMQRSGRINRVGTKHKEIYIYNFLPSYLGDRILKLSEQIFQKLQSFHYTLGEDSMIFSDLEDVNTDGFGAKKTEDDEINEELQYLSEIRKLLEQNPKEFERIALLKQKSRCIVYAPQNSYIYFKQKIYEKSHRQLVIDNDHFYHIKEKREGLITQREPEKITFLQMAKFLKSQIKNTNICTNTKKHNQDIELFLKFHKEEMQKIINPPIFSESKKLTSDEQEAIFAIRSSTLSSEQKEFLQCVIKESKCDREDIKSILDSKDLSAIIEKYQNRHDEQKLKQANQTKMFLADLEIQISYKGIENE</sequence>
<dbReference type="PROSITE" id="PS51192">
    <property type="entry name" value="HELICASE_ATP_BIND_1"/>
    <property type="match status" value="1"/>
</dbReference>
<organism evidence="5 6">
    <name type="scientific">Helicobacter anseris</name>
    <dbReference type="NCBI Taxonomy" id="375926"/>
    <lineage>
        <taxon>Bacteria</taxon>
        <taxon>Pseudomonadati</taxon>
        <taxon>Campylobacterota</taxon>
        <taxon>Epsilonproteobacteria</taxon>
        <taxon>Campylobacterales</taxon>
        <taxon>Helicobacteraceae</taxon>
        <taxon>Helicobacter</taxon>
    </lineage>
</organism>
<protein>
    <recommendedName>
        <fullName evidence="7">Helicase</fullName>
    </recommendedName>
</protein>
<evidence type="ECO:0000313" key="6">
    <source>
        <dbReference type="Proteomes" id="UP000256695"/>
    </source>
</evidence>